<dbReference type="RefSeq" id="WP_201799532.1">
    <property type="nucleotide sequence ID" value="NZ_RCNR01000048.1"/>
</dbReference>
<reference evidence="1 2" key="1">
    <citation type="journal article" date="2019" name="Mar. Drugs">
        <title>Comparative Genomics and CAZyme Genome Repertoires of Marine Zobellia amurskyensis KMM 3526(T) and Zobellia laminariae KMM 3676(T).</title>
        <authorList>
            <person name="Chernysheva N."/>
            <person name="Bystritskaya E."/>
            <person name="Stenkova A."/>
            <person name="Golovkin I."/>
            <person name="Nedashkovskaya O."/>
            <person name="Isaeva M."/>
        </authorList>
    </citation>
    <scope>NUCLEOTIDE SEQUENCE [LARGE SCALE GENOMIC DNA]</scope>
    <source>
        <strain evidence="1 2">KMM 3526</strain>
    </source>
</reference>
<keyword evidence="2" id="KW-1185">Reference proteome</keyword>
<evidence type="ECO:0000313" key="1">
    <source>
        <dbReference type="EMBL" id="MUH37696.1"/>
    </source>
</evidence>
<sequence length="302" mass="31877">MKNVPLIVLLFLAQLAYSQVKIGDNINQIDAASLMELESASRVLVVTRVTNAQMSAITPLNGALVFNTDEDCLFQYKNNVWTSLCVNVAAGETVTALLDNNDGTVTYTNEAGTPVTFSKANLTDNLDGSFTFTNGSGALNFIGTDNQNLDNATLEESTSTLLIEIENGNSTSADLSALEESADITAVQNDVDQNETDADAAILAETNRATAAETTIQNDVDQNEADADNAIAAVQSDVDQNETDADAAILAETNRATAAETTIQNDVDQNEADADAAILAVQNDVDQNETDADNAIAAVQND</sequence>
<organism evidence="1 2">
    <name type="scientific">Zobellia amurskyensis</name>
    <dbReference type="NCBI Taxonomy" id="248905"/>
    <lineage>
        <taxon>Bacteria</taxon>
        <taxon>Pseudomonadati</taxon>
        <taxon>Bacteroidota</taxon>
        <taxon>Flavobacteriia</taxon>
        <taxon>Flavobacteriales</taxon>
        <taxon>Flavobacteriaceae</taxon>
        <taxon>Zobellia</taxon>
    </lineage>
</organism>
<feature type="non-terminal residue" evidence="1">
    <location>
        <position position="302"/>
    </location>
</feature>
<gene>
    <name evidence="1" type="ORF">D9O36_17740</name>
</gene>
<protein>
    <submittedName>
        <fullName evidence="1">Uncharacterized protein</fullName>
    </submittedName>
</protein>
<dbReference type="AlphaFoldDB" id="A0A7X3D323"/>
<name>A0A7X3D323_9FLAO</name>
<dbReference type="Proteomes" id="UP000540519">
    <property type="component" value="Unassembled WGS sequence"/>
</dbReference>
<accession>A0A7X3D323</accession>
<proteinExistence type="predicted"/>
<dbReference type="EMBL" id="RCNR01000048">
    <property type="protein sequence ID" value="MUH37696.1"/>
    <property type="molecule type" value="Genomic_DNA"/>
</dbReference>
<comment type="caution">
    <text evidence="1">The sequence shown here is derived from an EMBL/GenBank/DDBJ whole genome shotgun (WGS) entry which is preliminary data.</text>
</comment>
<evidence type="ECO:0000313" key="2">
    <source>
        <dbReference type="Proteomes" id="UP000540519"/>
    </source>
</evidence>